<reference evidence="3 4" key="1">
    <citation type="journal article" date="2024" name="IMA Fungus">
        <title>IMA Genome - F19 : A genome assembly and annotation guide to empower mycologists, including annotated draft genome sequences of Ceratocystis pirilliformis, Diaporthe australafricana, Fusarium ophioides, Paecilomyces lecythidis, and Sporothrix stenoceras.</title>
        <authorList>
            <person name="Aylward J."/>
            <person name="Wilson A.M."/>
            <person name="Visagie C.M."/>
            <person name="Spraker J."/>
            <person name="Barnes I."/>
            <person name="Buitendag C."/>
            <person name="Ceriani C."/>
            <person name="Del Mar Angel L."/>
            <person name="du Plessis D."/>
            <person name="Fuchs T."/>
            <person name="Gasser K."/>
            <person name="Kramer D."/>
            <person name="Li W."/>
            <person name="Munsamy K."/>
            <person name="Piso A."/>
            <person name="Price J.L."/>
            <person name="Sonnekus B."/>
            <person name="Thomas C."/>
            <person name="van der Nest A."/>
            <person name="van Dijk A."/>
            <person name="van Heerden A."/>
            <person name="van Vuuren N."/>
            <person name="Yilmaz N."/>
            <person name="Duong T.A."/>
            <person name="van der Merwe N.A."/>
            <person name="Wingfield M.J."/>
            <person name="Wingfield B.D."/>
        </authorList>
    </citation>
    <scope>NUCLEOTIDE SEQUENCE [LARGE SCALE GENOMIC DNA]</scope>
    <source>
        <strain evidence="3 4">CMW 18300</strain>
    </source>
</reference>
<feature type="chain" id="PRO_5046033641" evidence="2">
    <location>
        <begin position="18"/>
        <end position="94"/>
    </location>
</feature>
<sequence>MKVNIVALGFLAASAVAVPLSSNNVDEPAKPTEIQTKEKKTLPTADGLPDVPEACVMPSGCVHGKTSLPPPTVPTVTKSPPHKTKAPVSSQTLW</sequence>
<evidence type="ECO:0000256" key="2">
    <source>
        <dbReference type="SAM" id="SignalP"/>
    </source>
</evidence>
<feature type="signal peptide" evidence="2">
    <location>
        <begin position="1"/>
        <end position="17"/>
    </location>
</feature>
<name>A0ABR3WS70_9PEZI</name>
<organism evidence="3 4">
    <name type="scientific">Diaporthe australafricana</name>
    <dbReference type="NCBI Taxonomy" id="127596"/>
    <lineage>
        <taxon>Eukaryota</taxon>
        <taxon>Fungi</taxon>
        <taxon>Dikarya</taxon>
        <taxon>Ascomycota</taxon>
        <taxon>Pezizomycotina</taxon>
        <taxon>Sordariomycetes</taxon>
        <taxon>Sordariomycetidae</taxon>
        <taxon>Diaporthales</taxon>
        <taxon>Diaporthaceae</taxon>
        <taxon>Diaporthe</taxon>
    </lineage>
</organism>
<accession>A0ABR3WS70</accession>
<gene>
    <name evidence="3" type="ORF">Daus18300_006749</name>
</gene>
<feature type="region of interest" description="Disordered" evidence="1">
    <location>
        <begin position="62"/>
        <end position="94"/>
    </location>
</feature>
<feature type="compositionally biased region" description="Basic and acidic residues" evidence="1">
    <location>
        <begin position="27"/>
        <end position="41"/>
    </location>
</feature>
<proteinExistence type="predicted"/>
<feature type="region of interest" description="Disordered" evidence="1">
    <location>
        <begin position="21"/>
        <end position="50"/>
    </location>
</feature>
<keyword evidence="4" id="KW-1185">Reference proteome</keyword>
<comment type="caution">
    <text evidence="3">The sequence shown here is derived from an EMBL/GenBank/DDBJ whole genome shotgun (WGS) entry which is preliminary data.</text>
</comment>
<dbReference type="Proteomes" id="UP001583177">
    <property type="component" value="Unassembled WGS sequence"/>
</dbReference>
<evidence type="ECO:0000313" key="4">
    <source>
        <dbReference type="Proteomes" id="UP001583177"/>
    </source>
</evidence>
<keyword evidence="2" id="KW-0732">Signal</keyword>
<protein>
    <submittedName>
        <fullName evidence="3">Uncharacterized protein</fullName>
    </submittedName>
</protein>
<evidence type="ECO:0000313" key="3">
    <source>
        <dbReference type="EMBL" id="KAL1866514.1"/>
    </source>
</evidence>
<dbReference type="EMBL" id="JAWRVE010000055">
    <property type="protein sequence ID" value="KAL1866514.1"/>
    <property type="molecule type" value="Genomic_DNA"/>
</dbReference>
<evidence type="ECO:0000256" key="1">
    <source>
        <dbReference type="SAM" id="MobiDB-lite"/>
    </source>
</evidence>